<feature type="signal peptide" evidence="1">
    <location>
        <begin position="1"/>
        <end position="25"/>
    </location>
</feature>
<feature type="domain" description="Bacterial Ig-like" evidence="2">
    <location>
        <begin position="74"/>
        <end position="153"/>
    </location>
</feature>
<organism evidence="3 4">
    <name type="scientific">Yeguia hominis</name>
    <dbReference type="NCBI Taxonomy" id="2763662"/>
    <lineage>
        <taxon>Bacteria</taxon>
        <taxon>Bacillati</taxon>
        <taxon>Bacillota</taxon>
        <taxon>Clostridia</taxon>
        <taxon>Eubacteriales</taxon>
        <taxon>Yeguiaceae</taxon>
        <taxon>Yeguia</taxon>
    </lineage>
</organism>
<name>A0A926DAI1_9FIRM</name>
<reference evidence="3" key="1">
    <citation type="submission" date="2020-08" db="EMBL/GenBank/DDBJ databases">
        <title>Genome public.</title>
        <authorList>
            <person name="Liu C."/>
            <person name="Sun Q."/>
        </authorList>
    </citation>
    <scope>NUCLEOTIDE SEQUENCE</scope>
    <source>
        <strain evidence="3">NSJ-40</strain>
    </source>
</reference>
<gene>
    <name evidence="3" type="ORF">IAG03_11830</name>
</gene>
<dbReference type="Proteomes" id="UP000651482">
    <property type="component" value="Unassembled WGS sequence"/>
</dbReference>
<keyword evidence="1" id="KW-0732">Signal</keyword>
<comment type="caution">
    <text evidence="3">The sequence shown here is derived from an EMBL/GenBank/DDBJ whole genome shotgun (WGS) entry which is preliminary data.</text>
</comment>
<evidence type="ECO:0000313" key="4">
    <source>
        <dbReference type="Proteomes" id="UP000651482"/>
    </source>
</evidence>
<dbReference type="RefSeq" id="WP_249320246.1">
    <property type="nucleotide sequence ID" value="NZ_JACRSN010000020.1"/>
</dbReference>
<accession>A0A926DAI1</accession>
<evidence type="ECO:0000256" key="1">
    <source>
        <dbReference type="SAM" id="SignalP"/>
    </source>
</evidence>
<evidence type="ECO:0000313" key="3">
    <source>
        <dbReference type="EMBL" id="MBC8534661.1"/>
    </source>
</evidence>
<dbReference type="AlphaFoldDB" id="A0A926DAI1"/>
<dbReference type="PROSITE" id="PS51257">
    <property type="entry name" value="PROKAR_LIPOPROTEIN"/>
    <property type="match status" value="1"/>
</dbReference>
<keyword evidence="4" id="KW-1185">Reference proteome</keyword>
<dbReference type="InterPro" id="IPR046878">
    <property type="entry name" value="Big_14"/>
</dbReference>
<evidence type="ECO:0000259" key="2">
    <source>
        <dbReference type="Pfam" id="PF20251"/>
    </source>
</evidence>
<dbReference type="Pfam" id="PF20251">
    <property type="entry name" value="Big_14"/>
    <property type="match status" value="1"/>
</dbReference>
<sequence>MMKRKVSAIWVVVLAIIAIAACAFAAVTYYRCEKQPEPQFPENELLRILDAGSDAEGVGFEVMRIGGGSVNLRLDLRWKNDSGRTIAYGLAFELYQMDNGAWQKVTPARQVDYPATQYSLPSGMDNELSYDLTAPYHLIAGERYRFQAEFQYENGTEYSEPMANWVEFEVKMNLPYKEAQPSDQITVPELQVNVMPGSMGETDEITASPYAFYWQSPEPNEDGTMSSIIGCGYEIGEETSLPEITAAGEGLVSHRKPNEIWLFFEVQPDTMRPPKRR</sequence>
<feature type="chain" id="PRO_5037816682" description="Bacterial Ig-like domain-containing protein" evidence="1">
    <location>
        <begin position="26"/>
        <end position="277"/>
    </location>
</feature>
<proteinExistence type="predicted"/>
<protein>
    <recommendedName>
        <fullName evidence="2">Bacterial Ig-like domain-containing protein</fullName>
    </recommendedName>
</protein>
<dbReference type="EMBL" id="JACRSN010000020">
    <property type="protein sequence ID" value="MBC8534661.1"/>
    <property type="molecule type" value="Genomic_DNA"/>
</dbReference>